<proteinExistence type="inferred from homology"/>
<dbReference type="EMBL" id="VAHF01000007">
    <property type="protein sequence ID" value="TXG58418.1"/>
    <property type="molecule type" value="Genomic_DNA"/>
</dbReference>
<keyword evidence="3" id="KW-0812">Transmembrane</keyword>
<dbReference type="PANTHER" id="PTHR31048">
    <property type="entry name" value="OS03G0233200 PROTEIN"/>
    <property type="match status" value="1"/>
</dbReference>
<evidence type="ECO:0000313" key="6">
    <source>
        <dbReference type="Proteomes" id="UP000323000"/>
    </source>
</evidence>
<keyword evidence="6" id="KW-1185">Reference proteome</keyword>
<dbReference type="PRINTS" id="PR00347">
    <property type="entry name" value="THAUMATIN"/>
</dbReference>
<protein>
    <recommendedName>
        <fullName evidence="7">Thaumatin-like protein</fullName>
    </recommendedName>
</protein>
<keyword evidence="2" id="KW-1015">Disulfide bond</keyword>
<dbReference type="FunFam" id="2.60.110.10:FF:000002">
    <property type="entry name" value="Thaumatin-like protein 1a"/>
    <property type="match status" value="1"/>
</dbReference>
<dbReference type="AlphaFoldDB" id="A0A5C7HNQ7"/>
<comment type="similarity">
    <text evidence="1">Belongs to the thaumatin family.</text>
</comment>
<dbReference type="Pfam" id="PF00314">
    <property type="entry name" value="Thaumatin"/>
    <property type="match status" value="2"/>
</dbReference>
<feature type="transmembrane region" description="Helical" evidence="3">
    <location>
        <begin position="288"/>
        <end position="318"/>
    </location>
</feature>
<accession>A0A5C7HNQ7</accession>
<comment type="caution">
    <text evidence="5">The sequence shown here is derived from an EMBL/GenBank/DDBJ whole genome shotgun (WGS) entry which is preliminary data.</text>
</comment>
<feature type="signal peptide" evidence="4">
    <location>
        <begin position="1"/>
        <end position="19"/>
    </location>
</feature>
<dbReference type="InterPro" id="IPR037176">
    <property type="entry name" value="Osmotin/thaumatin-like_sf"/>
</dbReference>
<evidence type="ECO:0000256" key="1">
    <source>
        <dbReference type="ARBA" id="ARBA00010607"/>
    </source>
</evidence>
<evidence type="ECO:0008006" key="7">
    <source>
        <dbReference type="Google" id="ProtNLM"/>
    </source>
</evidence>
<dbReference type="InterPro" id="IPR017949">
    <property type="entry name" value="Thaumatin_CS"/>
</dbReference>
<feature type="transmembrane region" description="Helical" evidence="3">
    <location>
        <begin position="251"/>
        <end position="281"/>
    </location>
</feature>
<keyword evidence="3" id="KW-1133">Transmembrane helix</keyword>
<name>A0A5C7HNQ7_9ROSI</name>
<evidence type="ECO:0000256" key="4">
    <source>
        <dbReference type="SAM" id="SignalP"/>
    </source>
</evidence>
<dbReference type="PROSITE" id="PS00316">
    <property type="entry name" value="THAUMATIN_1"/>
    <property type="match status" value="1"/>
</dbReference>
<organism evidence="5 6">
    <name type="scientific">Acer yangbiense</name>
    <dbReference type="NCBI Taxonomy" id="1000413"/>
    <lineage>
        <taxon>Eukaryota</taxon>
        <taxon>Viridiplantae</taxon>
        <taxon>Streptophyta</taxon>
        <taxon>Embryophyta</taxon>
        <taxon>Tracheophyta</taxon>
        <taxon>Spermatophyta</taxon>
        <taxon>Magnoliopsida</taxon>
        <taxon>eudicotyledons</taxon>
        <taxon>Gunneridae</taxon>
        <taxon>Pentapetalae</taxon>
        <taxon>rosids</taxon>
        <taxon>malvids</taxon>
        <taxon>Sapindales</taxon>
        <taxon>Sapindaceae</taxon>
        <taxon>Hippocastanoideae</taxon>
        <taxon>Acereae</taxon>
        <taxon>Acer</taxon>
    </lineage>
</organism>
<evidence type="ECO:0000256" key="2">
    <source>
        <dbReference type="ARBA" id="ARBA00023157"/>
    </source>
</evidence>
<dbReference type="Gene3D" id="2.60.110.10">
    <property type="entry name" value="Thaumatin"/>
    <property type="match status" value="2"/>
</dbReference>
<dbReference type="InterPro" id="IPR001938">
    <property type="entry name" value="Thaumatin"/>
</dbReference>
<reference evidence="6" key="1">
    <citation type="journal article" date="2019" name="Gigascience">
        <title>De novo genome assembly of the endangered Acer yangbiense, a plant species with extremely small populations endemic to Yunnan Province, China.</title>
        <authorList>
            <person name="Yang J."/>
            <person name="Wariss H.M."/>
            <person name="Tao L."/>
            <person name="Zhang R."/>
            <person name="Yun Q."/>
            <person name="Hollingsworth P."/>
            <person name="Dao Z."/>
            <person name="Luo G."/>
            <person name="Guo H."/>
            <person name="Ma Y."/>
            <person name="Sun W."/>
        </authorList>
    </citation>
    <scope>NUCLEOTIDE SEQUENCE [LARGE SCALE GENOMIC DNA]</scope>
    <source>
        <strain evidence="6">cv. Malutang</strain>
    </source>
</reference>
<keyword evidence="4" id="KW-0732">Signal</keyword>
<dbReference type="SUPFAM" id="SSF49870">
    <property type="entry name" value="Osmotin, thaumatin-like protein"/>
    <property type="match status" value="2"/>
</dbReference>
<keyword evidence="3" id="KW-0472">Membrane</keyword>
<feature type="chain" id="PRO_5022747995" description="Thaumatin-like protein" evidence="4">
    <location>
        <begin position="20"/>
        <end position="593"/>
    </location>
</feature>
<dbReference type="PROSITE" id="PS51367">
    <property type="entry name" value="THAUMATIN_2"/>
    <property type="match status" value="2"/>
</dbReference>
<dbReference type="SMART" id="SM00205">
    <property type="entry name" value="THN"/>
    <property type="match status" value="2"/>
</dbReference>
<sequence length="593" mass="63413">MTTTPVIIFFLTMAFLVSGAHLTTVTITNNCPYTVWPGTLTGSGAQLSTTGFELASKATKPIEVAAPWSGRFWARTQCSADSSGKFTCATADCGSGQVECNQKGAIPPASLVEFTIAPNSGQDFYDLSLVDGFNLPLSVTPQGGSGPNCTASNCKGNVNSVCPPELSVKGSDGSVIACKSACLALNQPQYCCTGEYGTPDKCPPTNYSMIFKNQCPQAYSYAYDDKSSTFTCTGGANYWSAVVGSADVRPLFFFAVLGAVSAASVSLCFLFVFCCFGFFVVLFWVQCFLVFCCAVLCFVWVVPSLACGVSVALLLFWFCPGGCLFWLVVPGVAAVSWSKIILRKNQSLYLKISMVTRDGQFIQIQFSGGKCDVIFNIENKCSYSIWLGASPSNGDAIVEHGPDTLEVLTMSDPWTGIMFARTTCSSNASLYFSCETGDCRTGQIDCQGPTPNFPVTLLNFGINQGQVSYEVNLNHGFNIPVRFQPDGGSLVVGGSGACPVVDCIQDLKNVCPSPLVATNKNGMYVACNSACDALKDPKFCCTGEFTGPACKPNEHSQRFKDLCKLAHTYPGDNDPPVYKCSGANRYYLTFCPS</sequence>
<gene>
    <name evidence="5" type="ORF">EZV62_016247</name>
</gene>
<dbReference type="CDD" id="cd09218">
    <property type="entry name" value="TLP-PA"/>
    <property type="match status" value="1"/>
</dbReference>
<evidence type="ECO:0000256" key="3">
    <source>
        <dbReference type="SAM" id="Phobius"/>
    </source>
</evidence>
<evidence type="ECO:0000313" key="5">
    <source>
        <dbReference type="EMBL" id="TXG58418.1"/>
    </source>
</evidence>
<dbReference type="OrthoDB" id="430315at2759"/>
<dbReference type="Proteomes" id="UP000323000">
    <property type="component" value="Chromosome 7"/>
</dbReference>